<evidence type="ECO:0000256" key="6">
    <source>
        <dbReference type="PIRSR" id="PIRSR000189-1"/>
    </source>
</evidence>
<dbReference type="PANTHER" id="PTHR11530:SF16">
    <property type="entry name" value="D-AMINO ACID OXIDASE (AFU_ORTHOLOGUE AFUA_5G11290)"/>
    <property type="match status" value="1"/>
</dbReference>
<dbReference type="GO" id="GO:0019478">
    <property type="term" value="P:D-amino acid catabolic process"/>
    <property type="evidence" value="ECO:0007669"/>
    <property type="project" value="TreeGrafter"/>
</dbReference>
<dbReference type="GO" id="GO:0071949">
    <property type="term" value="F:FAD binding"/>
    <property type="evidence" value="ECO:0007669"/>
    <property type="project" value="InterPro"/>
</dbReference>
<feature type="binding site" evidence="6">
    <location>
        <begin position="89"/>
        <end position="90"/>
    </location>
    <ligand>
        <name>FAD</name>
        <dbReference type="ChEBI" id="CHEBI:57692"/>
    </ligand>
</feature>
<organism evidence="8 9">
    <name type="scientific">Bionectria ochroleuca</name>
    <name type="common">Gliocladium roseum</name>
    <dbReference type="NCBI Taxonomy" id="29856"/>
    <lineage>
        <taxon>Eukaryota</taxon>
        <taxon>Fungi</taxon>
        <taxon>Dikarya</taxon>
        <taxon>Ascomycota</taxon>
        <taxon>Pezizomycotina</taxon>
        <taxon>Sordariomycetes</taxon>
        <taxon>Hypocreomycetidae</taxon>
        <taxon>Hypocreales</taxon>
        <taxon>Bionectriaceae</taxon>
        <taxon>Clonostachys</taxon>
    </lineage>
</organism>
<dbReference type="SUPFAM" id="SSF51971">
    <property type="entry name" value="Nucleotide-binding domain"/>
    <property type="match status" value="1"/>
</dbReference>
<proteinExistence type="inferred from homology"/>
<dbReference type="Pfam" id="PF01266">
    <property type="entry name" value="DAO"/>
    <property type="match status" value="1"/>
</dbReference>
<dbReference type="InterPro" id="IPR006076">
    <property type="entry name" value="FAD-dep_OxRdtase"/>
</dbReference>
<gene>
    <name evidence="8" type="ORF">IM811_011164</name>
</gene>
<protein>
    <recommendedName>
        <fullName evidence="7">FAD dependent oxidoreductase domain-containing protein</fullName>
    </recommendedName>
</protein>
<reference evidence="8" key="1">
    <citation type="submission" date="2020-10" db="EMBL/GenBank/DDBJ databases">
        <title>High-Quality Genome Resource of Clonostachys rosea strain S41 by Oxford Nanopore Long-Read Sequencing.</title>
        <authorList>
            <person name="Wang H."/>
        </authorList>
    </citation>
    <scope>NUCLEOTIDE SEQUENCE</scope>
    <source>
        <strain evidence="8">S41</strain>
    </source>
</reference>
<dbReference type="PANTHER" id="PTHR11530">
    <property type="entry name" value="D-AMINO ACID OXIDASE"/>
    <property type="match status" value="1"/>
</dbReference>
<evidence type="ECO:0000313" key="8">
    <source>
        <dbReference type="EMBL" id="KAF9755723.1"/>
    </source>
</evidence>
<dbReference type="GO" id="GO:0003884">
    <property type="term" value="F:D-amino-acid oxidase activity"/>
    <property type="evidence" value="ECO:0007669"/>
    <property type="project" value="InterPro"/>
</dbReference>
<keyword evidence="3" id="KW-0285">Flavoprotein</keyword>
<dbReference type="InterPro" id="IPR023209">
    <property type="entry name" value="DAO"/>
</dbReference>
<keyword evidence="5" id="KW-0560">Oxidoreductase</keyword>
<comment type="cofactor">
    <cofactor evidence="1 6">
        <name>FAD</name>
        <dbReference type="ChEBI" id="CHEBI:57692"/>
    </cofactor>
</comment>
<evidence type="ECO:0000256" key="4">
    <source>
        <dbReference type="ARBA" id="ARBA00022827"/>
    </source>
</evidence>
<feature type="domain" description="FAD dependent oxidoreductase" evidence="7">
    <location>
        <begin position="49"/>
        <end position="384"/>
    </location>
</feature>
<evidence type="ECO:0000256" key="5">
    <source>
        <dbReference type="ARBA" id="ARBA00023002"/>
    </source>
</evidence>
<accession>A0A8H7NGZ1</accession>
<dbReference type="EMBL" id="JADCTT010000003">
    <property type="protein sequence ID" value="KAF9755723.1"/>
    <property type="molecule type" value="Genomic_DNA"/>
</dbReference>
<dbReference type="InterPro" id="IPR006181">
    <property type="entry name" value="D-amino_acid_oxidase_CS"/>
</dbReference>
<dbReference type="Gene3D" id="3.40.50.720">
    <property type="entry name" value="NAD(P)-binding Rossmann-like Domain"/>
    <property type="match status" value="1"/>
</dbReference>
<name>A0A8H7NGZ1_BIOOC</name>
<keyword evidence="4 6" id="KW-0274">FAD</keyword>
<evidence type="ECO:0000313" key="9">
    <source>
        <dbReference type="Proteomes" id="UP000616885"/>
    </source>
</evidence>
<comment type="caution">
    <text evidence="8">The sequence shown here is derived from an EMBL/GenBank/DDBJ whole genome shotgun (WGS) entry which is preliminary data.</text>
</comment>
<evidence type="ECO:0000256" key="2">
    <source>
        <dbReference type="ARBA" id="ARBA00006730"/>
    </source>
</evidence>
<comment type="similarity">
    <text evidence="2">Belongs to the DAMOX/DASOX family.</text>
</comment>
<dbReference type="PROSITE" id="PS00677">
    <property type="entry name" value="DAO"/>
    <property type="match status" value="1"/>
</dbReference>
<feature type="binding site" evidence="6">
    <location>
        <position position="341"/>
    </location>
    <ligand>
        <name>D-dopa</name>
        <dbReference type="ChEBI" id="CHEBI:149689"/>
    </ligand>
</feature>
<evidence type="ECO:0000256" key="3">
    <source>
        <dbReference type="ARBA" id="ARBA00022630"/>
    </source>
</evidence>
<dbReference type="GO" id="GO:0005737">
    <property type="term" value="C:cytoplasm"/>
    <property type="evidence" value="ECO:0007669"/>
    <property type="project" value="TreeGrafter"/>
</dbReference>
<dbReference type="PIRSF" id="PIRSF000189">
    <property type="entry name" value="D-aa_oxidase"/>
    <property type="match status" value="1"/>
</dbReference>
<feature type="binding site" evidence="6">
    <location>
        <position position="368"/>
    </location>
    <ligand>
        <name>D-dopa</name>
        <dbReference type="ChEBI" id="CHEBI:149689"/>
    </ligand>
</feature>
<dbReference type="SUPFAM" id="SSF54373">
    <property type="entry name" value="FAD-linked reductases, C-terminal domain"/>
    <property type="match status" value="1"/>
</dbReference>
<sequence length="391" mass="43501">MRFVLNFSCNATHVSLLDPTPDKSLERQLDSSVITPVDLPSYLKMPSFLVIGAGVIGLSTALELRTRYPGSDIVIAAKYLPGDSAPDYTSAWGGANWFPAARVNGTQEDWEAIGYRKLKELASTRPESGVQPMNIRWHYERPIDEVGIKTPETGKLWFEELVGGLTKIDEKDLPEGTSFGFEMASFVINVQRYLPWLQTEAERKGIYIHRRVFGHIQEVLDLYPQVNAVFNCTGIGALTLGGVEDKKIFSARGQIMLVQGPEKPIEKMYFRAPHRDGEATHIFPRGERGGVILGGCRQKDNWDAEIDMEFAEVIKRRCCALVPQLGKPEDLRIIKHGVGFRPGREGGARIAPETINGRLVIHNYGAGGTGFQADWGMARYAVDLLSDRARI</sequence>
<evidence type="ECO:0000259" key="7">
    <source>
        <dbReference type="Pfam" id="PF01266"/>
    </source>
</evidence>
<evidence type="ECO:0000256" key="1">
    <source>
        <dbReference type="ARBA" id="ARBA00001974"/>
    </source>
</evidence>
<dbReference type="Proteomes" id="UP000616885">
    <property type="component" value="Unassembled WGS sequence"/>
</dbReference>
<dbReference type="Gene3D" id="3.30.9.10">
    <property type="entry name" value="D-Amino Acid Oxidase, subunit A, domain 2"/>
    <property type="match status" value="1"/>
</dbReference>
<feature type="binding site" evidence="6">
    <location>
        <position position="233"/>
    </location>
    <ligand>
        <name>FAD</name>
        <dbReference type="ChEBI" id="CHEBI:57692"/>
    </ligand>
</feature>
<dbReference type="AlphaFoldDB" id="A0A8H7NGZ1"/>